<feature type="non-terminal residue" evidence="1">
    <location>
        <position position="50"/>
    </location>
</feature>
<dbReference type="AlphaFoldDB" id="A0ABD0PI51"/>
<dbReference type="Proteomes" id="UP001529510">
    <property type="component" value="Unassembled WGS sequence"/>
</dbReference>
<gene>
    <name evidence="1" type="ORF">M9458_029683</name>
</gene>
<reference evidence="1 2" key="1">
    <citation type="submission" date="2024-05" db="EMBL/GenBank/DDBJ databases">
        <title>Genome sequencing and assembly of Indian major carp, Cirrhinus mrigala (Hamilton, 1822).</title>
        <authorList>
            <person name="Mohindra V."/>
            <person name="Chowdhury L.M."/>
            <person name="Lal K."/>
            <person name="Jena J.K."/>
        </authorList>
    </citation>
    <scope>NUCLEOTIDE SEQUENCE [LARGE SCALE GENOMIC DNA]</scope>
    <source>
        <strain evidence="1">CM1030</strain>
        <tissue evidence="1">Blood</tissue>
    </source>
</reference>
<sequence length="50" mass="5393">MFHCVVLPLAPTNHPHPQPRKYGRLACVPGQDGVELRRGTCLLGGGSTVR</sequence>
<accession>A0ABD0PI51</accession>
<protein>
    <submittedName>
        <fullName evidence="1">Uncharacterized protein</fullName>
    </submittedName>
</protein>
<keyword evidence="2" id="KW-1185">Reference proteome</keyword>
<evidence type="ECO:0000313" key="1">
    <source>
        <dbReference type="EMBL" id="KAL0173715.1"/>
    </source>
</evidence>
<organism evidence="1 2">
    <name type="scientific">Cirrhinus mrigala</name>
    <name type="common">Mrigala</name>
    <dbReference type="NCBI Taxonomy" id="683832"/>
    <lineage>
        <taxon>Eukaryota</taxon>
        <taxon>Metazoa</taxon>
        <taxon>Chordata</taxon>
        <taxon>Craniata</taxon>
        <taxon>Vertebrata</taxon>
        <taxon>Euteleostomi</taxon>
        <taxon>Actinopterygii</taxon>
        <taxon>Neopterygii</taxon>
        <taxon>Teleostei</taxon>
        <taxon>Ostariophysi</taxon>
        <taxon>Cypriniformes</taxon>
        <taxon>Cyprinidae</taxon>
        <taxon>Labeoninae</taxon>
        <taxon>Labeonini</taxon>
        <taxon>Cirrhinus</taxon>
    </lineage>
</organism>
<name>A0ABD0PI51_CIRMR</name>
<evidence type="ECO:0000313" key="2">
    <source>
        <dbReference type="Proteomes" id="UP001529510"/>
    </source>
</evidence>
<dbReference type="EMBL" id="JAMKFB020000015">
    <property type="protein sequence ID" value="KAL0173715.1"/>
    <property type="molecule type" value="Genomic_DNA"/>
</dbReference>
<comment type="caution">
    <text evidence="1">The sequence shown here is derived from an EMBL/GenBank/DDBJ whole genome shotgun (WGS) entry which is preliminary data.</text>
</comment>
<proteinExistence type="predicted"/>